<dbReference type="InterPro" id="IPR035892">
    <property type="entry name" value="C2_domain_sf"/>
</dbReference>
<evidence type="ECO:0000256" key="11">
    <source>
        <dbReference type="ARBA" id="ARBA00024037"/>
    </source>
</evidence>
<keyword evidence="4" id="KW-1003">Cell membrane</keyword>
<dbReference type="Proteomes" id="UP000593564">
    <property type="component" value="Unassembled WGS sequence"/>
</dbReference>
<evidence type="ECO:0000256" key="2">
    <source>
        <dbReference type="ARBA" id="ARBA00004236"/>
    </source>
</evidence>
<dbReference type="GO" id="GO:0005096">
    <property type="term" value="F:GTPase activator activity"/>
    <property type="evidence" value="ECO:0007669"/>
    <property type="project" value="UniProtKB-KW"/>
</dbReference>
<reference evidence="14" key="1">
    <citation type="journal article" date="2020" name="Nat. Commun.">
        <title>Genome assembly of wild tea tree DASZ reveals pedigree and selection history of tea varieties.</title>
        <authorList>
            <person name="Zhang W."/>
            <person name="Zhang Y."/>
            <person name="Qiu H."/>
            <person name="Guo Y."/>
            <person name="Wan H."/>
            <person name="Zhang X."/>
            <person name="Scossa F."/>
            <person name="Alseekh S."/>
            <person name="Zhang Q."/>
            <person name="Wang P."/>
            <person name="Xu L."/>
            <person name="Schmidt M.H."/>
            <person name="Jia X."/>
            <person name="Li D."/>
            <person name="Zhu A."/>
            <person name="Guo F."/>
            <person name="Chen W."/>
            <person name="Ni D."/>
            <person name="Usadel B."/>
            <person name="Fernie A.R."/>
            <person name="Wen W."/>
        </authorList>
    </citation>
    <scope>NUCLEOTIDE SEQUENCE [LARGE SCALE GENOMIC DNA]</scope>
    <source>
        <strain evidence="14">cv. G240</strain>
    </source>
</reference>
<keyword evidence="9" id="KW-0472">Membrane</keyword>
<keyword evidence="6" id="KW-0479">Metal-binding</keyword>
<keyword evidence="10" id="KW-0539">Nucleus</keyword>
<dbReference type="PANTHER" id="PTHR45933:SF5">
    <property type="entry name" value="PROTEIN C2-DOMAIN ABA-RELATED 4"/>
    <property type="match status" value="1"/>
</dbReference>
<comment type="caution">
    <text evidence="13">The sequence shown here is derived from an EMBL/GenBank/DDBJ whole genome shotgun (WGS) entry which is preliminary data.</text>
</comment>
<dbReference type="GO" id="GO:0005634">
    <property type="term" value="C:nucleus"/>
    <property type="evidence" value="ECO:0007669"/>
    <property type="project" value="UniProtKB-SubCell"/>
</dbReference>
<evidence type="ECO:0000256" key="4">
    <source>
        <dbReference type="ARBA" id="ARBA00022475"/>
    </source>
</evidence>
<dbReference type="GO" id="GO:0009738">
    <property type="term" value="P:abscisic acid-activated signaling pathway"/>
    <property type="evidence" value="ECO:0007669"/>
    <property type="project" value="UniProtKB-KW"/>
</dbReference>
<evidence type="ECO:0000313" key="14">
    <source>
        <dbReference type="Proteomes" id="UP000593564"/>
    </source>
</evidence>
<evidence type="ECO:0000256" key="5">
    <source>
        <dbReference type="ARBA" id="ARBA00022682"/>
    </source>
</evidence>
<dbReference type="InterPro" id="IPR000008">
    <property type="entry name" value="C2_dom"/>
</dbReference>
<feature type="domain" description="C2" evidence="12">
    <location>
        <begin position="9"/>
        <end position="37"/>
    </location>
</feature>
<dbReference type="GO" id="GO:0005886">
    <property type="term" value="C:plasma membrane"/>
    <property type="evidence" value="ECO:0007669"/>
    <property type="project" value="UniProtKB-SubCell"/>
</dbReference>
<keyword evidence="5" id="KW-0938">Abscisic acid signaling pathway</keyword>
<protein>
    <recommendedName>
        <fullName evidence="12">C2 domain-containing protein</fullName>
    </recommendedName>
</protein>
<dbReference type="SUPFAM" id="SSF49562">
    <property type="entry name" value="C2 domain (Calcium/lipid-binding domain, CaLB)"/>
    <property type="match status" value="1"/>
</dbReference>
<dbReference type="AlphaFoldDB" id="A0A7J7IAE5"/>
<dbReference type="InterPro" id="IPR044562">
    <property type="entry name" value="CAR1-11"/>
</dbReference>
<evidence type="ECO:0000256" key="6">
    <source>
        <dbReference type="ARBA" id="ARBA00022723"/>
    </source>
</evidence>
<evidence type="ECO:0000313" key="13">
    <source>
        <dbReference type="EMBL" id="KAF5961875.1"/>
    </source>
</evidence>
<evidence type="ECO:0000259" key="12">
    <source>
        <dbReference type="Pfam" id="PF00168"/>
    </source>
</evidence>
<dbReference type="EMBL" id="JACBKZ010000001">
    <property type="protein sequence ID" value="KAF5961875.1"/>
    <property type="molecule type" value="Genomic_DNA"/>
</dbReference>
<sequence length="58" mass="6811">MDVDTFNLSQKLKTHVIRKYINPEWNKDLTLSISDLDLPIKLVCRLLTFLHRLTSTIV</sequence>
<keyword evidence="14" id="KW-1185">Reference proteome</keyword>
<keyword evidence="7" id="KW-0106">Calcium</keyword>
<dbReference type="PANTHER" id="PTHR45933">
    <property type="entry name" value="PROTEIN C2-DOMAIN ABA-RELATED 4"/>
    <property type="match status" value="1"/>
</dbReference>
<evidence type="ECO:0000256" key="8">
    <source>
        <dbReference type="ARBA" id="ARBA00023121"/>
    </source>
</evidence>
<accession>A0A7J7IAE5</accession>
<keyword evidence="3" id="KW-0343">GTPase activation</keyword>
<comment type="subcellular location">
    <subcellularLocation>
        <location evidence="2">Cell membrane</location>
    </subcellularLocation>
    <subcellularLocation>
        <location evidence="1">Nucleus</location>
    </subcellularLocation>
</comment>
<evidence type="ECO:0000256" key="9">
    <source>
        <dbReference type="ARBA" id="ARBA00023136"/>
    </source>
</evidence>
<dbReference type="GO" id="GO:0008289">
    <property type="term" value="F:lipid binding"/>
    <property type="evidence" value="ECO:0007669"/>
    <property type="project" value="UniProtKB-KW"/>
</dbReference>
<proteinExistence type="inferred from homology"/>
<dbReference type="GO" id="GO:0046872">
    <property type="term" value="F:metal ion binding"/>
    <property type="evidence" value="ECO:0007669"/>
    <property type="project" value="UniProtKB-KW"/>
</dbReference>
<reference evidence="13 14" key="2">
    <citation type="submission" date="2020-07" db="EMBL/GenBank/DDBJ databases">
        <title>Genome assembly of wild tea tree DASZ reveals pedigree and selection history of tea varieties.</title>
        <authorList>
            <person name="Zhang W."/>
        </authorList>
    </citation>
    <scope>NUCLEOTIDE SEQUENCE [LARGE SCALE GENOMIC DNA]</scope>
    <source>
        <strain evidence="14">cv. G240</strain>
        <tissue evidence="13">Leaf</tissue>
    </source>
</reference>
<organism evidence="13 14">
    <name type="scientific">Camellia sinensis</name>
    <name type="common">Tea plant</name>
    <name type="synonym">Thea sinensis</name>
    <dbReference type="NCBI Taxonomy" id="4442"/>
    <lineage>
        <taxon>Eukaryota</taxon>
        <taxon>Viridiplantae</taxon>
        <taxon>Streptophyta</taxon>
        <taxon>Embryophyta</taxon>
        <taxon>Tracheophyta</taxon>
        <taxon>Spermatophyta</taxon>
        <taxon>Magnoliopsida</taxon>
        <taxon>eudicotyledons</taxon>
        <taxon>Gunneridae</taxon>
        <taxon>Pentapetalae</taxon>
        <taxon>asterids</taxon>
        <taxon>Ericales</taxon>
        <taxon>Theaceae</taxon>
        <taxon>Camellia</taxon>
    </lineage>
</organism>
<dbReference type="Pfam" id="PF00168">
    <property type="entry name" value="C2"/>
    <property type="match status" value="1"/>
</dbReference>
<comment type="similarity">
    <text evidence="11">Belongs to the plant CAR protein family.</text>
</comment>
<evidence type="ECO:0000256" key="1">
    <source>
        <dbReference type="ARBA" id="ARBA00004123"/>
    </source>
</evidence>
<name>A0A7J7IAE5_CAMSI</name>
<evidence type="ECO:0000256" key="10">
    <source>
        <dbReference type="ARBA" id="ARBA00023242"/>
    </source>
</evidence>
<gene>
    <name evidence="13" type="ORF">HYC85_003084</name>
</gene>
<evidence type="ECO:0000256" key="7">
    <source>
        <dbReference type="ARBA" id="ARBA00022837"/>
    </source>
</evidence>
<evidence type="ECO:0000256" key="3">
    <source>
        <dbReference type="ARBA" id="ARBA00022468"/>
    </source>
</evidence>
<keyword evidence="8" id="KW-0446">Lipid-binding</keyword>